<evidence type="ECO:0000256" key="1">
    <source>
        <dbReference type="SAM" id="SignalP"/>
    </source>
</evidence>
<comment type="caution">
    <text evidence="3">The sequence shown here is derived from an EMBL/GenBank/DDBJ whole genome shotgun (WGS) entry which is preliminary data.</text>
</comment>
<dbReference type="Proteomes" id="UP000449846">
    <property type="component" value="Unassembled WGS sequence"/>
</dbReference>
<evidence type="ECO:0000313" key="4">
    <source>
        <dbReference type="Proteomes" id="UP000449846"/>
    </source>
</evidence>
<accession>A0A844HQT4</accession>
<name>A0A844HQT4_9RHOB</name>
<protein>
    <recommendedName>
        <fullName evidence="5">ABC transporter substrate-binding protein</fullName>
    </recommendedName>
</protein>
<proteinExistence type="predicted"/>
<evidence type="ECO:0008006" key="5">
    <source>
        <dbReference type="Google" id="ProtNLM"/>
    </source>
</evidence>
<reference evidence="3 4" key="1">
    <citation type="submission" date="2019-11" db="EMBL/GenBank/DDBJ databases">
        <authorList>
            <person name="Dong K."/>
        </authorList>
    </citation>
    <scope>NUCLEOTIDE SEQUENCE [LARGE SCALE GENOMIC DNA]</scope>
    <source>
        <strain evidence="3 4">NBRC 112902</strain>
    </source>
</reference>
<dbReference type="AlphaFoldDB" id="A0A844HQT4"/>
<keyword evidence="1" id="KW-0732">Signal</keyword>
<dbReference type="RefSeq" id="WP_211595299.1">
    <property type="nucleotide sequence ID" value="NZ_WMIG01000020.1"/>
</dbReference>
<feature type="signal peptide" evidence="1">
    <location>
        <begin position="1"/>
        <end position="27"/>
    </location>
</feature>
<sequence length="63" mass="6408">MMLSKTAIGRAMPALALTLALAAPALAETDPKAAALLPQDIASAGVLKVVTSLAYPPMEFTDP</sequence>
<keyword evidence="4" id="KW-1185">Reference proteome</keyword>
<gene>
    <name evidence="2" type="ORF">GL300_21325</name>
    <name evidence="3" type="ORF">GL300_23910</name>
</gene>
<evidence type="ECO:0000313" key="2">
    <source>
        <dbReference type="EMBL" id="MTH61749.1"/>
    </source>
</evidence>
<dbReference type="EMBL" id="WMIG01000028">
    <property type="protein sequence ID" value="MTH62240.1"/>
    <property type="molecule type" value="Genomic_DNA"/>
</dbReference>
<feature type="chain" id="PRO_5044663518" description="ABC transporter substrate-binding protein" evidence="1">
    <location>
        <begin position="28"/>
        <end position="63"/>
    </location>
</feature>
<organism evidence="3 4">
    <name type="scientific">Paracoccus litorisediminis</name>
    <dbReference type="NCBI Taxonomy" id="2006130"/>
    <lineage>
        <taxon>Bacteria</taxon>
        <taxon>Pseudomonadati</taxon>
        <taxon>Pseudomonadota</taxon>
        <taxon>Alphaproteobacteria</taxon>
        <taxon>Rhodobacterales</taxon>
        <taxon>Paracoccaceae</taxon>
        <taxon>Paracoccus</taxon>
    </lineage>
</organism>
<evidence type="ECO:0000313" key="3">
    <source>
        <dbReference type="EMBL" id="MTH62240.1"/>
    </source>
</evidence>
<dbReference type="EMBL" id="WMIG01000020">
    <property type="protein sequence ID" value="MTH61749.1"/>
    <property type="molecule type" value="Genomic_DNA"/>
</dbReference>
<feature type="non-terminal residue" evidence="3">
    <location>
        <position position="63"/>
    </location>
</feature>